<evidence type="ECO:0000313" key="3">
    <source>
        <dbReference type="Proteomes" id="UP000269542"/>
    </source>
</evidence>
<sequence>MTMHGWTTSPARLAQATGDWITQARWFTGDPDAELRFVHASPIAVTDHVTTVLFLVRSGELPLSVPLTFRRAGGAASSPGPIGAIDDVRIWDATDDPDGQRALLDLLMSGRTDTSGALRLEARPLRRDLPAIASSHRLTSEQSNTSVIYSFAEPDSTGSQGLILKLFRVLSNGVNPDVELQQALDAVGSAAVPRQYGSVRGAWQGMEADVLVAQEFLAGALDAWQVVTGRLSNADFAVGDDITQLGALTAQIHRELAGSFDTQRPNETQRNELISQWHARAEQAIADAPQLAEHRDAIRAVFAKARDVEWPALQRIHGDYHLGQVLRVPDRGWVALDFEGEPLRPLAQRTAPDLALRDVAGMLRSFDYAGGSALLAGGDEQLLADWASRAQHAFLTGYGELSADEQVLLDALVLDKALYEVSYEVAARPDWVEIPILGVLRLISRSKT</sequence>
<dbReference type="Gene3D" id="3.90.1200.10">
    <property type="match status" value="1"/>
</dbReference>
<dbReference type="AlphaFoldDB" id="A0A448PFR1"/>
<organism evidence="2 3">
    <name type="scientific">Trueperella bialowiezensis</name>
    <dbReference type="NCBI Taxonomy" id="312285"/>
    <lineage>
        <taxon>Bacteria</taxon>
        <taxon>Bacillati</taxon>
        <taxon>Actinomycetota</taxon>
        <taxon>Actinomycetes</taxon>
        <taxon>Actinomycetales</taxon>
        <taxon>Actinomycetaceae</taxon>
        <taxon>Trueperella</taxon>
    </lineage>
</organism>
<gene>
    <name evidence="2" type="primary">pep2</name>
    <name evidence="2" type="ORF">NCTC13354_01507</name>
</gene>
<dbReference type="EMBL" id="LR134476">
    <property type="protein sequence ID" value="VEI13785.1"/>
    <property type="molecule type" value="Genomic_DNA"/>
</dbReference>
<proteinExistence type="predicted"/>
<keyword evidence="2" id="KW-0418">Kinase</keyword>
<dbReference type="SUPFAM" id="SSF56112">
    <property type="entry name" value="Protein kinase-like (PK-like)"/>
    <property type="match status" value="1"/>
</dbReference>
<protein>
    <submittedName>
        <fullName evidence="2">Maltokinase</fullName>
        <ecNumber evidence="2">2.7.1.-</ecNumber>
    </submittedName>
</protein>
<dbReference type="InterPro" id="IPR011009">
    <property type="entry name" value="Kinase-like_dom_sf"/>
</dbReference>
<evidence type="ECO:0000259" key="1">
    <source>
        <dbReference type="Pfam" id="PF01636"/>
    </source>
</evidence>
<name>A0A448PFR1_9ACTO</name>
<dbReference type="OrthoDB" id="3787729at2"/>
<evidence type="ECO:0000313" key="2">
    <source>
        <dbReference type="EMBL" id="VEI13785.1"/>
    </source>
</evidence>
<dbReference type="Pfam" id="PF01636">
    <property type="entry name" value="APH"/>
    <property type="match status" value="1"/>
</dbReference>
<dbReference type="GO" id="GO:0016301">
    <property type="term" value="F:kinase activity"/>
    <property type="evidence" value="ECO:0007669"/>
    <property type="project" value="UniProtKB-KW"/>
</dbReference>
<dbReference type="InterPro" id="IPR002575">
    <property type="entry name" value="Aminoglycoside_PTrfase"/>
</dbReference>
<keyword evidence="2" id="KW-0808">Transferase</keyword>
<reference evidence="2 3" key="1">
    <citation type="submission" date="2018-12" db="EMBL/GenBank/DDBJ databases">
        <authorList>
            <consortium name="Pathogen Informatics"/>
        </authorList>
    </citation>
    <scope>NUCLEOTIDE SEQUENCE [LARGE SCALE GENOMIC DNA]</scope>
    <source>
        <strain evidence="2 3">NCTC13354</strain>
    </source>
</reference>
<feature type="domain" description="Aminoglycoside phosphotransferase" evidence="1">
    <location>
        <begin position="177"/>
        <end position="390"/>
    </location>
</feature>
<dbReference type="Proteomes" id="UP000269542">
    <property type="component" value="Chromosome"/>
</dbReference>
<dbReference type="RefSeq" id="WP_126416853.1">
    <property type="nucleotide sequence ID" value="NZ_LR134476.1"/>
</dbReference>
<dbReference type="EC" id="2.7.1.-" evidence="2"/>
<keyword evidence="3" id="KW-1185">Reference proteome</keyword>
<accession>A0A448PFR1</accession>
<dbReference type="KEGG" id="tbw:NCTC13354_01507"/>